<keyword evidence="7 8" id="KW-0472">Membrane</keyword>
<evidence type="ECO:0000256" key="2">
    <source>
        <dbReference type="ARBA" id="ARBA00007935"/>
    </source>
</evidence>
<comment type="caution">
    <text evidence="9">The sequence shown here is derived from an EMBL/GenBank/DDBJ whole genome shotgun (WGS) entry which is preliminary data.</text>
</comment>
<keyword evidence="3" id="KW-0813">Transport</keyword>
<dbReference type="InterPro" id="IPR037294">
    <property type="entry name" value="ABC_BtuC-like"/>
</dbReference>
<dbReference type="GO" id="GO:0005886">
    <property type="term" value="C:plasma membrane"/>
    <property type="evidence" value="ECO:0007669"/>
    <property type="project" value="UniProtKB-SubCell"/>
</dbReference>
<keyword evidence="4" id="KW-1003">Cell membrane</keyword>
<dbReference type="AlphaFoldDB" id="A0A4Q8AI69"/>
<organism evidence="9 10">
    <name type="scientific">Zhihengliuella halotolerans</name>
    <dbReference type="NCBI Taxonomy" id="370736"/>
    <lineage>
        <taxon>Bacteria</taxon>
        <taxon>Bacillati</taxon>
        <taxon>Actinomycetota</taxon>
        <taxon>Actinomycetes</taxon>
        <taxon>Micrococcales</taxon>
        <taxon>Micrococcaceae</taxon>
        <taxon>Zhihengliuella</taxon>
    </lineage>
</organism>
<dbReference type="EMBL" id="SHLA01000001">
    <property type="protein sequence ID" value="RZU63419.1"/>
    <property type="molecule type" value="Genomic_DNA"/>
</dbReference>
<dbReference type="GO" id="GO:0033214">
    <property type="term" value="P:siderophore-iron import into cell"/>
    <property type="evidence" value="ECO:0007669"/>
    <property type="project" value="TreeGrafter"/>
</dbReference>
<feature type="transmembrane region" description="Helical" evidence="8">
    <location>
        <begin position="110"/>
        <end position="131"/>
    </location>
</feature>
<feature type="transmembrane region" description="Helical" evidence="8">
    <location>
        <begin position="169"/>
        <end position="189"/>
    </location>
</feature>
<evidence type="ECO:0000313" key="10">
    <source>
        <dbReference type="Proteomes" id="UP000292685"/>
    </source>
</evidence>
<evidence type="ECO:0000256" key="5">
    <source>
        <dbReference type="ARBA" id="ARBA00022692"/>
    </source>
</evidence>
<evidence type="ECO:0000256" key="1">
    <source>
        <dbReference type="ARBA" id="ARBA00004651"/>
    </source>
</evidence>
<dbReference type="FunFam" id="1.10.3470.10:FF:000001">
    <property type="entry name" value="Vitamin B12 ABC transporter permease BtuC"/>
    <property type="match status" value="1"/>
</dbReference>
<dbReference type="CDD" id="cd06550">
    <property type="entry name" value="TM_ABC_iron-siderophores_like"/>
    <property type="match status" value="1"/>
</dbReference>
<gene>
    <name evidence="9" type="ORF">EV380_3037</name>
</gene>
<dbReference type="RefSeq" id="WP_102157852.1">
    <property type="nucleotide sequence ID" value="NZ_PGGT01000012.1"/>
</dbReference>
<protein>
    <submittedName>
        <fullName evidence="9">Iron complex transport system permease protein</fullName>
    </submittedName>
</protein>
<dbReference type="OrthoDB" id="9782305at2"/>
<dbReference type="InterPro" id="IPR000522">
    <property type="entry name" value="ABC_transptr_permease_BtuC"/>
</dbReference>
<dbReference type="GO" id="GO:0022857">
    <property type="term" value="F:transmembrane transporter activity"/>
    <property type="evidence" value="ECO:0007669"/>
    <property type="project" value="InterPro"/>
</dbReference>
<dbReference type="Proteomes" id="UP000292685">
    <property type="component" value="Unassembled WGS sequence"/>
</dbReference>
<evidence type="ECO:0000256" key="3">
    <source>
        <dbReference type="ARBA" id="ARBA00022448"/>
    </source>
</evidence>
<accession>A0A4Q8AI69</accession>
<evidence type="ECO:0000256" key="8">
    <source>
        <dbReference type="SAM" id="Phobius"/>
    </source>
</evidence>
<evidence type="ECO:0000313" key="9">
    <source>
        <dbReference type="EMBL" id="RZU63419.1"/>
    </source>
</evidence>
<dbReference type="PANTHER" id="PTHR30472">
    <property type="entry name" value="FERRIC ENTEROBACTIN TRANSPORT SYSTEM PERMEASE PROTEIN"/>
    <property type="match status" value="1"/>
</dbReference>
<dbReference type="Pfam" id="PF01032">
    <property type="entry name" value="FecCD"/>
    <property type="match status" value="1"/>
</dbReference>
<feature type="transmembrane region" description="Helical" evidence="8">
    <location>
        <begin position="259"/>
        <end position="289"/>
    </location>
</feature>
<sequence length="358" mass="36210">MTTVTFAAPSLDRRARLLAITLVAAILGILVVSGATGPLGTSLADAGRVVLGHLVPGMPWMTDGTLSSAQDQAVWNFRIPRALLAGVVGACLALAGALLQVVVRNPLAEPYILGVSSGAGLGAVSVIVLGSTAVAGISLNVGAFLGAVLATALVYFLASQRGVVAPARLILSGVALGTFFAAITNFLTISTEAQNVYSVLFFMLGSVSAATFAKVAGPLVALLLVGALAFSRSRALNAMLAGDETASSLGVDVHKLRRIVLVGAALLTGTSVAVSGGIGFVGLIVPHVARMLVGSDHRRSLPVAMLGGAAFLMLADLAARTILQPVEIPIGIVTAVVGAPFFLWLMRTSGATRGGVDK</sequence>
<evidence type="ECO:0000256" key="7">
    <source>
        <dbReference type="ARBA" id="ARBA00023136"/>
    </source>
</evidence>
<keyword evidence="10" id="KW-1185">Reference proteome</keyword>
<name>A0A4Q8AI69_9MICC</name>
<evidence type="ECO:0000256" key="6">
    <source>
        <dbReference type="ARBA" id="ARBA00022989"/>
    </source>
</evidence>
<feature type="transmembrane region" description="Helical" evidence="8">
    <location>
        <begin position="82"/>
        <end position="103"/>
    </location>
</feature>
<comment type="similarity">
    <text evidence="2">Belongs to the binding-protein-dependent transport system permease family. FecCD subfamily.</text>
</comment>
<dbReference type="SUPFAM" id="SSF81345">
    <property type="entry name" value="ABC transporter involved in vitamin B12 uptake, BtuC"/>
    <property type="match status" value="1"/>
</dbReference>
<feature type="transmembrane region" description="Helical" evidence="8">
    <location>
        <begin position="201"/>
        <end position="230"/>
    </location>
</feature>
<dbReference type="Gene3D" id="1.10.3470.10">
    <property type="entry name" value="ABC transporter involved in vitamin B12 uptake, BtuC"/>
    <property type="match status" value="1"/>
</dbReference>
<feature type="transmembrane region" description="Helical" evidence="8">
    <location>
        <begin position="301"/>
        <end position="319"/>
    </location>
</feature>
<comment type="subcellular location">
    <subcellularLocation>
        <location evidence="1">Cell membrane</location>
        <topology evidence="1">Multi-pass membrane protein</topology>
    </subcellularLocation>
</comment>
<feature type="transmembrane region" description="Helical" evidence="8">
    <location>
        <begin position="326"/>
        <end position="346"/>
    </location>
</feature>
<keyword evidence="5 8" id="KW-0812">Transmembrane</keyword>
<feature type="transmembrane region" description="Helical" evidence="8">
    <location>
        <begin position="137"/>
        <end position="157"/>
    </location>
</feature>
<evidence type="ECO:0000256" key="4">
    <source>
        <dbReference type="ARBA" id="ARBA00022475"/>
    </source>
</evidence>
<proteinExistence type="inferred from homology"/>
<reference evidence="9 10" key="1">
    <citation type="submission" date="2019-02" db="EMBL/GenBank/DDBJ databases">
        <title>Sequencing the genomes of 1000 actinobacteria strains.</title>
        <authorList>
            <person name="Klenk H.-P."/>
        </authorList>
    </citation>
    <scope>NUCLEOTIDE SEQUENCE [LARGE SCALE GENOMIC DNA]</scope>
    <source>
        <strain evidence="9 10">DSM 17364</strain>
    </source>
</reference>
<dbReference type="PANTHER" id="PTHR30472:SF67">
    <property type="entry name" value="PERMEASE OF ABC TRANSPORTER-RELATED"/>
    <property type="match status" value="1"/>
</dbReference>
<keyword evidence="6 8" id="KW-1133">Transmembrane helix</keyword>